<gene>
    <name evidence="1" type="ORF">EHQ58_10265</name>
</gene>
<reference evidence="1" key="1">
    <citation type="journal article" date="2019" name="PLoS Negl. Trop. Dis.">
        <title>Revisiting the worldwide diversity of Leptospira species in the environment.</title>
        <authorList>
            <person name="Vincent A.T."/>
            <person name="Schiettekatte O."/>
            <person name="Bourhy P."/>
            <person name="Veyrier F.J."/>
            <person name="Picardeau M."/>
        </authorList>
    </citation>
    <scope>NUCLEOTIDE SEQUENCE [LARGE SCALE GENOMIC DNA]</scope>
    <source>
        <strain evidence="1">201702476</strain>
    </source>
</reference>
<keyword evidence="2" id="KW-1185">Reference proteome</keyword>
<protein>
    <submittedName>
        <fullName evidence="1">Uncharacterized protein</fullName>
    </submittedName>
</protein>
<comment type="caution">
    <text evidence="1">The sequence shown here is derived from an EMBL/GenBank/DDBJ whole genome shotgun (WGS) entry which is preliminary data.</text>
</comment>
<name>A0A4R9JZA3_9LEPT</name>
<dbReference type="EMBL" id="RQGD01000031">
    <property type="protein sequence ID" value="TGL58692.1"/>
    <property type="molecule type" value="Genomic_DNA"/>
</dbReference>
<dbReference type="AlphaFoldDB" id="A0A4R9JZA3"/>
<accession>A0A4R9JZA3</accession>
<dbReference type="RefSeq" id="WP_135623813.1">
    <property type="nucleotide sequence ID" value="NZ_RQGD01000031.1"/>
</dbReference>
<sequence length="284" mass="34031">MNFNFKEFDKRLKLKDEESSFKTTYLRMHYSEESSNEIKQVKCLSCSEYFPEDKLGTMKILPKQLKVNSYVLYIFVCVNCKVVDTFDNEDFILDILSLNTLNSRRKLDFEIGHIRDIRNTVLVDLRMRISEYITDGLSFFSVNEEKKYLYYFGELLIDFFSLLLDNDLIFKDRAVFYEKLIHVLTYVWKREDFLPEKNYAYRGLGDDIFLKIKFIIALEENRILSGEEINEIFSTLINKTENKKVKEVKVEDTLFFSMKESIKNRSLYMNDIVYSQLRKKFDFV</sequence>
<organism evidence="1 2">
    <name type="scientific">Leptospira ognonensis</name>
    <dbReference type="NCBI Taxonomy" id="2484945"/>
    <lineage>
        <taxon>Bacteria</taxon>
        <taxon>Pseudomonadati</taxon>
        <taxon>Spirochaetota</taxon>
        <taxon>Spirochaetia</taxon>
        <taxon>Leptospirales</taxon>
        <taxon>Leptospiraceae</taxon>
        <taxon>Leptospira</taxon>
    </lineage>
</organism>
<evidence type="ECO:0000313" key="1">
    <source>
        <dbReference type="EMBL" id="TGL58692.1"/>
    </source>
</evidence>
<proteinExistence type="predicted"/>
<evidence type="ECO:0000313" key="2">
    <source>
        <dbReference type="Proteomes" id="UP000297693"/>
    </source>
</evidence>
<dbReference type="Proteomes" id="UP000297693">
    <property type="component" value="Unassembled WGS sequence"/>
</dbReference>